<protein>
    <submittedName>
        <fullName evidence="2">Uncharacterized protein</fullName>
    </submittedName>
</protein>
<name>A0A9J6DBJ8_RHIMP</name>
<evidence type="ECO:0000313" key="2">
    <source>
        <dbReference type="EMBL" id="KAH8019424.1"/>
    </source>
</evidence>
<dbReference type="Proteomes" id="UP000821866">
    <property type="component" value="Chromosome 8"/>
</dbReference>
<keyword evidence="3" id="KW-1185">Reference proteome</keyword>
<feature type="region of interest" description="Disordered" evidence="1">
    <location>
        <begin position="342"/>
        <end position="381"/>
    </location>
</feature>
<accession>A0A9J6DBJ8</accession>
<reference evidence="2" key="2">
    <citation type="submission" date="2021-09" db="EMBL/GenBank/DDBJ databases">
        <authorList>
            <person name="Jia N."/>
            <person name="Wang J."/>
            <person name="Shi W."/>
            <person name="Du L."/>
            <person name="Sun Y."/>
            <person name="Zhan W."/>
            <person name="Jiang J."/>
            <person name="Wang Q."/>
            <person name="Zhang B."/>
            <person name="Ji P."/>
            <person name="Sakyi L.B."/>
            <person name="Cui X."/>
            <person name="Yuan T."/>
            <person name="Jiang B."/>
            <person name="Yang W."/>
            <person name="Lam T.T.-Y."/>
            <person name="Chang Q."/>
            <person name="Ding S."/>
            <person name="Wang X."/>
            <person name="Zhu J."/>
            <person name="Ruan X."/>
            <person name="Zhao L."/>
            <person name="Wei J."/>
            <person name="Que T."/>
            <person name="Du C."/>
            <person name="Cheng J."/>
            <person name="Dai P."/>
            <person name="Han X."/>
            <person name="Huang E."/>
            <person name="Gao Y."/>
            <person name="Liu J."/>
            <person name="Shao H."/>
            <person name="Ye R."/>
            <person name="Li L."/>
            <person name="Wei W."/>
            <person name="Wang X."/>
            <person name="Wang C."/>
            <person name="Huo Q."/>
            <person name="Li W."/>
            <person name="Guo W."/>
            <person name="Chen H."/>
            <person name="Chen S."/>
            <person name="Zhou L."/>
            <person name="Zhou L."/>
            <person name="Ni X."/>
            <person name="Tian J."/>
            <person name="Zhou Y."/>
            <person name="Sheng Y."/>
            <person name="Liu T."/>
            <person name="Pan Y."/>
            <person name="Xia L."/>
            <person name="Li J."/>
            <person name="Zhao F."/>
            <person name="Cao W."/>
        </authorList>
    </citation>
    <scope>NUCLEOTIDE SEQUENCE</scope>
    <source>
        <strain evidence="2">Rmic-2018</strain>
        <tissue evidence="2">Larvae</tissue>
    </source>
</reference>
<dbReference type="VEuPathDB" id="VectorBase:LOC119176963"/>
<feature type="compositionally biased region" description="Low complexity" evidence="1">
    <location>
        <begin position="225"/>
        <end position="238"/>
    </location>
</feature>
<feature type="region of interest" description="Disordered" evidence="1">
    <location>
        <begin position="205"/>
        <end position="238"/>
    </location>
</feature>
<feature type="compositionally biased region" description="Low complexity" evidence="1">
    <location>
        <begin position="347"/>
        <end position="359"/>
    </location>
</feature>
<evidence type="ECO:0000313" key="3">
    <source>
        <dbReference type="Proteomes" id="UP000821866"/>
    </source>
</evidence>
<feature type="compositionally biased region" description="Basic residues" evidence="1">
    <location>
        <begin position="432"/>
        <end position="450"/>
    </location>
</feature>
<dbReference type="AlphaFoldDB" id="A0A9J6DBJ8"/>
<evidence type="ECO:0000256" key="1">
    <source>
        <dbReference type="SAM" id="MobiDB-lite"/>
    </source>
</evidence>
<gene>
    <name evidence="2" type="ORF">HPB51_019397</name>
</gene>
<reference evidence="2" key="1">
    <citation type="journal article" date="2020" name="Cell">
        <title>Large-Scale Comparative Analyses of Tick Genomes Elucidate Their Genetic Diversity and Vector Capacities.</title>
        <authorList>
            <consortium name="Tick Genome and Microbiome Consortium (TIGMIC)"/>
            <person name="Jia N."/>
            <person name="Wang J."/>
            <person name="Shi W."/>
            <person name="Du L."/>
            <person name="Sun Y."/>
            <person name="Zhan W."/>
            <person name="Jiang J.F."/>
            <person name="Wang Q."/>
            <person name="Zhang B."/>
            <person name="Ji P."/>
            <person name="Bell-Sakyi L."/>
            <person name="Cui X.M."/>
            <person name="Yuan T.T."/>
            <person name="Jiang B.G."/>
            <person name="Yang W.F."/>
            <person name="Lam T.T."/>
            <person name="Chang Q.C."/>
            <person name="Ding S.J."/>
            <person name="Wang X.J."/>
            <person name="Zhu J.G."/>
            <person name="Ruan X.D."/>
            <person name="Zhao L."/>
            <person name="Wei J.T."/>
            <person name="Ye R.Z."/>
            <person name="Que T.C."/>
            <person name="Du C.H."/>
            <person name="Zhou Y.H."/>
            <person name="Cheng J.X."/>
            <person name="Dai P.F."/>
            <person name="Guo W.B."/>
            <person name="Han X.H."/>
            <person name="Huang E.J."/>
            <person name="Li L.F."/>
            <person name="Wei W."/>
            <person name="Gao Y.C."/>
            <person name="Liu J.Z."/>
            <person name="Shao H.Z."/>
            <person name="Wang X."/>
            <person name="Wang C.C."/>
            <person name="Yang T.C."/>
            <person name="Huo Q.B."/>
            <person name="Li W."/>
            <person name="Chen H.Y."/>
            <person name="Chen S.E."/>
            <person name="Zhou L.G."/>
            <person name="Ni X.B."/>
            <person name="Tian J.H."/>
            <person name="Sheng Y."/>
            <person name="Liu T."/>
            <person name="Pan Y.S."/>
            <person name="Xia L.Y."/>
            <person name="Li J."/>
            <person name="Zhao F."/>
            <person name="Cao W.C."/>
        </authorList>
    </citation>
    <scope>NUCLEOTIDE SEQUENCE</scope>
    <source>
        <strain evidence="2">Rmic-2018</strain>
    </source>
</reference>
<sequence>MGPGDPATRPSRETWIGCFIRLLASHGDQCDPSLYLFLRWLAVLLFRSILSQMMPSATSCGGRVEESRCSRDCGGAPAAAPRVRLGGRARALPAFPEWRTFMGCSGSCSLSARGTDLQTMRSRSGACRMVRRRVSSDFPAMCGQGRYKDALPVETLAQCHAPAASAFIEHRWESQSRSLCSLSCVYTCFVQESARGCSCVSAAESAKSGGSGQQKPGCDTGQSEGQAPVGAPGPVAVPTSSPSALAPGFRIILAFTASSGTIMYNARAAVPFSNPTGSGGHTRLHGRSSLGVAFMGGLGRGVRLHKRSVRSSSLTSIAATTLRLQGTCTHISAAAGSWRYVPPSSPPAAARYPARRQPAPRGPPQYVSSGTPPVDKRRGCHPPCPSAQSLSVRCTVRTAAPVHASPAEALPRERRLQGFFARGKSPREANRKGMKTTPRLRGHRRRWNKS</sequence>
<organism evidence="2 3">
    <name type="scientific">Rhipicephalus microplus</name>
    <name type="common">Cattle tick</name>
    <name type="synonym">Boophilus microplus</name>
    <dbReference type="NCBI Taxonomy" id="6941"/>
    <lineage>
        <taxon>Eukaryota</taxon>
        <taxon>Metazoa</taxon>
        <taxon>Ecdysozoa</taxon>
        <taxon>Arthropoda</taxon>
        <taxon>Chelicerata</taxon>
        <taxon>Arachnida</taxon>
        <taxon>Acari</taxon>
        <taxon>Parasitiformes</taxon>
        <taxon>Ixodida</taxon>
        <taxon>Ixodoidea</taxon>
        <taxon>Ixodidae</taxon>
        <taxon>Rhipicephalinae</taxon>
        <taxon>Rhipicephalus</taxon>
        <taxon>Boophilus</taxon>
    </lineage>
</organism>
<feature type="region of interest" description="Disordered" evidence="1">
    <location>
        <begin position="404"/>
        <end position="450"/>
    </location>
</feature>
<comment type="caution">
    <text evidence="2">The sequence shown here is derived from an EMBL/GenBank/DDBJ whole genome shotgun (WGS) entry which is preliminary data.</text>
</comment>
<dbReference type="EMBL" id="JABSTU010000010">
    <property type="protein sequence ID" value="KAH8019424.1"/>
    <property type="molecule type" value="Genomic_DNA"/>
</dbReference>
<proteinExistence type="predicted"/>